<keyword evidence="3" id="KW-1185">Reference proteome</keyword>
<keyword evidence="1" id="KW-0472">Membrane</keyword>
<name>A0A7W3RAR7_9ACTN</name>
<proteinExistence type="predicted"/>
<accession>A0A7W3RAR7</accession>
<protein>
    <submittedName>
        <fullName evidence="2">Uncharacterized protein</fullName>
    </submittedName>
</protein>
<comment type="caution">
    <text evidence="2">The sequence shown here is derived from an EMBL/GenBank/DDBJ whole genome shotgun (WGS) entry which is preliminary data.</text>
</comment>
<gene>
    <name evidence="2" type="ORF">HNR21_004866</name>
</gene>
<dbReference type="EMBL" id="JACJII010000001">
    <property type="protein sequence ID" value="MBA9005984.1"/>
    <property type="molecule type" value="Genomic_DNA"/>
</dbReference>
<evidence type="ECO:0000313" key="3">
    <source>
        <dbReference type="Proteomes" id="UP000539313"/>
    </source>
</evidence>
<dbReference type="Proteomes" id="UP000539313">
    <property type="component" value="Unassembled WGS sequence"/>
</dbReference>
<dbReference type="RefSeq" id="WP_182707032.1">
    <property type="nucleotide sequence ID" value="NZ_JACJII010000001.1"/>
</dbReference>
<organism evidence="2 3">
    <name type="scientific">Thermomonospora cellulosilytica</name>
    <dbReference type="NCBI Taxonomy" id="1411118"/>
    <lineage>
        <taxon>Bacteria</taxon>
        <taxon>Bacillati</taxon>
        <taxon>Actinomycetota</taxon>
        <taxon>Actinomycetes</taxon>
        <taxon>Streptosporangiales</taxon>
        <taxon>Thermomonosporaceae</taxon>
        <taxon>Thermomonospora</taxon>
    </lineage>
</organism>
<evidence type="ECO:0000313" key="2">
    <source>
        <dbReference type="EMBL" id="MBA9005984.1"/>
    </source>
</evidence>
<keyword evidence="1" id="KW-1133">Transmembrane helix</keyword>
<keyword evidence="1" id="KW-0812">Transmembrane</keyword>
<feature type="transmembrane region" description="Helical" evidence="1">
    <location>
        <begin position="54"/>
        <end position="72"/>
    </location>
</feature>
<feature type="transmembrane region" description="Helical" evidence="1">
    <location>
        <begin position="25"/>
        <end position="42"/>
    </location>
</feature>
<reference evidence="2 3" key="1">
    <citation type="submission" date="2020-08" db="EMBL/GenBank/DDBJ databases">
        <title>Sequencing the genomes of 1000 actinobacteria strains.</title>
        <authorList>
            <person name="Klenk H.-P."/>
        </authorList>
    </citation>
    <scope>NUCLEOTIDE SEQUENCE [LARGE SCALE GENOMIC DNA]</scope>
    <source>
        <strain evidence="2 3">DSM 45823</strain>
    </source>
</reference>
<sequence>MSCGSADPRPGGAARLLRLVWPPPLELLILVVQGALVWLLLGLDRPDLSAGERIALHAAVVLVCVTGIRSMARLGQTRRAQLLGRRHRARTEADRPC</sequence>
<dbReference type="AlphaFoldDB" id="A0A7W3RAR7"/>
<evidence type="ECO:0000256" key="1">
    <source>
        <dbReference type="SAM" id="Phobius"/>
    </source>
</evidence>